<proteinExistence type="predicted"/>
<sequence>MGMAYPKGWRVTTPDGKGVIWDYSGVWYVVKLDSNGEIKYYTETQLK</sequence>
<accession>A0ABW5QX03</accession>
<keyword evidence="2" id="KW-1185">Reference proteome</keyword>
<organism evidence="1 2">
    <name type="scientific">Paenibacillus thailandensis</name>
    <dbReference type="NCBI Taxonomy" id="393250"/>
    <lineage>
        <taxon>Bacteria</taxon>
        <taxon>Bacillati</taxon>
        <taxon>Bacillota</taxon>
        <taxon>Bacilli</taxon>
        <taxon>Bacillales</taxon>
        <taxon>Paenibacillaceae</taxon>
        <taxon>Paenibacillus</taxon>
    </lineage>
</organism>
<evidence type="ECO:0000313" key="2">
    <source>
        <dbReference type="Proteomes" id="UP001597493"/>
    </source>
</evidence>
<evidence type="ECO:0000313" key="1">
    <source>
        <dbReference type="EMBL" id="MFD2660862.1"/>
    </source>
</evidence>
<gene>
    <name evidence="1" type="ORF">ACFSW5_11450</name>
</gene>
<dbReference type="Proteomes" id="UP001597493">
    <property type="component" value="Unassembled WGS sequence"/>
</dbReference>
<comment type="caution">
    <text evidence="1">The sequence shown here is derived from an EMBL/GenBank/DDBJ whole genome shotgun (WGS) entry which is preliminary data.</text>
</comment>
<reference evidence="2" key="1">
    <citation type="journal article" date="2019" name="Int. J. Syst. Evol. Microbiol.">
        <title>The Global Catalogue of Microorganisms (GCM) 10K type strain sequencing project: providing services to taxonomists for standard genome sequencing and annotation.</title>
        <authorList>
            <consortium name="The Broad Institute Genomics Platform"/>
            <consortium name="The Broad Institute Genome Sequencing Center for Infectious Disease"/>
            <person name="Wu L."/>
            <person name="Ma J."/>
        </authorList>
    </citation>
    <scope>NUCLEOTIDE SEQUENCE [LARGE SCALE GENOMIC DNA]</scope>
    <source>
        <strain evidence="2">TISTR 1827</strain>
    </source>
</reference>
<protein>
    <submittedName>
        <fullName evidence="1">Uncharacterized protein</fullName>
    </submittedName>
</protein>
<name>A0ABW5QX03_9BACL</name>
<dbReference type="EMBL" id="JBHUMY010000011">
    <property type="protein sequence ID" value="MFD2660862.1"/>
    <property type="molecule type" value="Genomic_DNA"/>
</dbReference>
<dbReference type="RefSeq" id="WP_379272864.1">
    <property type="nucleotide sequence ID" value="NZ_JBHUGT010000045.1"/>
</dbReference>